<dbReference type="Pfam" id="PF04654">
    <property type="entry name" value="DUF599"/>
    <property type="match status" value="1"/>
</dbReference>
<keyword evidence="1" id="KW-1133">Transmembrane helix</keyword>
<evidence type="ECO:0000313" key="3">
    <source>
        <dbReference type="Proteomes" id="UP000295131"/>
    </source>
</evidence>
<name>A0A4R5PKB7_9HYPH</name>
<dbReference type="Proteomes" id="UP000295131">
    <property type="component" value="Unassembled WGS sequence"/>
</dbReference>
<accession>A0A4R5PKB7</accession>
<dbReference type="InterPro" id="IPR006747">
    <property type="entry name" value="DUF599"/>
</dbReference>
<keyword evidence="1" id="KW-0472">Membrane</keyword>
<evidence type="ECO:0000256" key="1">
    <source>
        <dbReference type="SAM" id="Phobius"/>
    </source>
</evidence>
<feature type="transmembrane region" description="Helical" evidence="1">
    <location>
        <begin position="109"/>
        <end position="127"/>
    </location>
</feature>
<comment type="caution">
    <text evidence="2">The sequence shown here is derived from an EMBL/GenBank/DDBJ whole genome shotgun (WGS) entry which is preliminary data.</text>
</comment>
<dbReference type="PANTHER" id="PTHR31881:SF6">
    <property type="entry name" value="OS09G0494600 PROTEIN"/>
    <property type="match status" value="1"/>
</dbReference>
<dbReference type="PANTHER" id="PTHR31881">
    <property type="match status" value="1"/>
</dbReference>
<sequence>MGNLDIIAVLWFLCLWGVFSQSTQSWHALGRTSLSQRMNAHRRAWFRMAARRDLRMIDTAILGGLQNGTAFFASTTIFAIGGCFALLGATEEVLTVFRTLPLEIEPSPVAFEIKVIGLTALFAYAFFKFGWAYRLFNYSSILFGAIPPAAIAETEPETLDAAADHAADMNILAGQSFNAGLRTIFMSIGYLGWFAGPLFLMASSLLVTVVLVRRQFFSPAHDAAIDTERDNRP</sequence>
<protein>
    <submittedName>
        <fullName evidence="2">DUF599 family protein</fullName>
    </submittedName>
</protein>
<dbReference type="AlphaFoldDB" id="A0A4R5PKB7"/>
<feature type="transmembrane region" description="Helical" evidence="1">
    <location>
        <begin position="70"/>
        <end position="89"/>
    </location>
</feature>
<organism evidence="2 3">
    <name type="scientific">Pseudohoeflea suaedae</name>
    <dbReference type="NCBI Taxonomy" id="877384"/>
    <lineage>
        <taxon>Bacteria</taxon>
        <taxon>Pseudomonadati</taxon>
        <taxon>Pseudomonadota</taxon>
        <taxon>Alphaproteobacteria</taxon>
        <taxon>Hyphomicrobiales</taxon>
        <taxon>Rhizobiaceae</taxon>
        <taxon>Pseudohoeflea</taxon>
    </lineage>
</organism>
<evidence type="ECO:0000313" key="2">
    <source>
        <dbReference type="EMBL" id="TDH36161.1"/>
    </source>
</evidence>
<reference evidence="2 3" key="1">
    <citation type="journal article" date="2013" name="Int. J. Syst. Evol. Microbiol.">
        <title>Hoeflea suaedae sp. nov., an endophytic bacterium isolated from the root of the halophyte Suaeda maritima.</title>
        <authorList>
            <person name="Chung E.J."/>
            <person name="Park J.A."/>
            <person name="Pramanik P."/>
            <person name="Bibi F."/>
            <person name="Jeon C.O."/>
            <person name="Chung Y.R."/>
        </authorList>
    </citation>
    <scope>NUCLEOTIDE SEQUENCE [LARGE SCALE GENOMIC DNA]</scope>
    <source>
        <strain evidence="2 3">YC6898</strain>
    </source>
</reference>
<keyword evidence="3" id="KW-1185">Reference proteome</keyword>
<gene>
    <name evidence="2" type="ORF">E2A64_12795</name>
</gene>
<proteinExistence type="predicted"/>
<dbReference type="EMBL" id="SMSI01000002">
    <property type="protein sequence ID" value="TDH36161.1"/>
    <property type="molecule type" value="Genomic_DNA"/>
</dbReference>
<keyword evidence="1" id="KW-0812">Transmembrane</keyword>
<dbReference type="RefSeq" id="WP_133284859.1">
    <property type="nucleotide sequence ID" value="NZ_SMSI01000002.1"/>
</dbReference>
<feature type="transmembrane region" description="Helical" evidence="1">
    <location>
        <begin position="190"/>
        <end position="212"/>
    </location>
</feature>
<dbReference type="OrthoDB" id="9806874at2"/>